<feature type="domain" description="C2H2-type" evidence="13">
    <location>
        <begin position="385"/>
        <end position="412"/>
    </location>
</feature>
<dbReference type="GO" id="GO:0008270">
    <property type="term" value="F:zinc ion binding"/>
    <property type="evidence" value="ECO:0007669"/>
    <property type="project" value="UniProtKB-KW"/>
</dbReference>
<feature type="compositionally biased region" description="Polar residues" evidence="12">
    <location>
        <begin position="612"/>
        <end position="624"/>
    </location>
</feature>
<comment type="caution">
    <text evidence="14">The sequence shown here is derived from an EMBL/GenBank/DDBJ whole genome shotgun (WGS) entry which is preliminary data.</text>
</comment>
<comment type="subcellular location">
    <subcellularLocation>
        <location evidence="1">Nucleus</location>
    </subcellularLocation>
</comment>
<dbReference type="InterPro" id="IPR013087">
    <property type="entry name" value="Znf_C2H2_type"/>
</dbReference>
<dbReference type="SMART" id="SM00355">
    <property type="entry name" value="ZnF_C2H2"/>
    <property type="match status" value="12"/>
</dbReference>
<dbReference type="PROSITE" id="PS50157">
    <property type="entry name" value="ZINC_FINGER_C2H2_2"/>
    <property type="match status" value="12"/>
</dbReference>
<comment type="similarity">
    <text evidence="2">Belongs to the krueppel C2H2-type zinc-finger protein family.</text>
</comment>
<feature type="compositionally biased region" description="Basic and acidic residues" evidence="12">
    <location>
        <begin position="626"/>
        <end position="641"/>
    </location>
</feature>
<dbReference type="FunFam" id="3.30.160.60:FF:000446">
    <property type="entry name" value="Zinc finger protein"/>
    <property type="match status" value="1"/>
</dbReference>
<dbReference type="FunFam" id="3.30.160.60:FF:000358">
    <property type="entry name" value="zinc finger protein 24"/>
    <property type="match status" value="1"/>
</dbReference>
<dbReference type="FunFam" id="3.30.160.60:FF:000624">
    <property type="entry name" value="zinc finger protein 697"/>
    <property type="match status" value="2"/>
</dbReference>
<evidence type="ECO:0000256" key="11">
    <source>
        <dbReference type="PROSITE-ProRule" id="PRU00042"/>
    </source>
</evidence>
<feature type="region of interest" description="Disordered" evidence="12">
    <location>
        <begin position="678"/>
        <end position="725"/>
    </location>
</feature>
<dbReference type="PROSITE" id="PS00028">
    <property type="entry name" value="ZINC_FINGER_C2H2_1"/>
    <property type="match status" value="12"/>
</dbReference>
<dbReference type="GO" id="GO:0005634">
    <property type="term" value="C:nucleus"/>
    <property type="evidence" value="ECO:0007669"/>
    <property type="project" value="UniProtKB-SubCell"/>
</dbReference>
<keyword evidence="5 11" id="KW-0863">Zinc-finger</keyword>
<dbReference type="FunFam" id="3.30.160.60:FF:001156">
    <property type="entry name" value="Zinc finger protein 407"/>
    <property type="match status" value="2"/>
</dbReference>
<keyword evidence="3" id="KW-0479">Metal-binding</keyword>
<feature type="domain" description="C2H2-type" evidence="13">
    <location>
        <begin position="155"/>
        <end position="182"/>
    </location>
</feature>
<reference evidence="14" key="2">
    <citation type="journal article" date="2023" name="Science">
        <title>Genomic signatures of disease resistance in endangered staghorn corals.</title>
        <authorList>
            <person name="Vollmer S.V."/>
            <person name="Selwyn J.D."/>
            <person name="Despard B.A."/>
            <person name="Roesel C.L."/>
        </authorList>
    </citation>
    <scope>NUCLEOTIDE SEQUENCE</scope>
    <source>
        <strain evidence="14">K2</strain>
    </source>
</reference>
<dbReference type="PANTHER" id="PTHR24394">
    <property type="entry name" value="ZINC FINGER PROTEIN"/>
    <property type="match status" value="1"/>
</dbReference>
<keyword evidence="4" id="KW-0677">Repeat</keyword>
<feature type="domain" description="C2H2-type" evidence="13">
    <location>
        <begin position="525"/>
        <end position="552"/>
    </location>
</feature>
<keyword evidence="6" id="KW-0862">Zinc</keyword>
<feature type="domain" description="C2H2-type" evidence="13">
    <location>
        <begin position="239"/>
        <end position="266"/>
    </location>
</feature>
<feature type="region of interest" description="Disordered" evidence="12">
    <location>
        <begin position="605"/>
        <end position="641"/>
    </location>
</feature>
<keyword evidence="7" id="KW-0805">Transcription regulation</keyword>
<dbReference type="EMBL" id="JARQWQ010000071">
    <property type="protein sequence ID" value="KAK2554312.1"/>
    <property type="molecule type" value="Genomic_DNA"/>
</dbReference>
<dbReference type="InterPro" id="IPR036236">
    <property type="entry name" value="Znf_C2H2_sf"/>
</dbReference>
<feature type="domain" description="C2H2-type" evidence="13">
    <location>
        <begin position="413"/>
        <end position="440"/>
    </location>
</feature>
<keyword evidence="8" id="KW-0238">DNA-binding</keyword>
<evidence type="ECO:0000256" key="12">
    <source>
        <dbReference type="SAM" id="MobiDB-lite"/>
    </source>
</evidence>
<feature type="domain" description="C2H2-type" evidence="13">
    <location>
        <begin position="441"/>
        <end position="468"/>
    </location>
</feature>
<feature type="domain" description="C2H2-type" evidence="13">
    <location>
        <begin position="211"/>
        <end position="238"/>
    </location>
</feature>
<accession>A0AAD9UYF0</accession>
<evidence type="ECO:0000256" key="6">
    <source>
        <dbReference type="ARBA" id="ARBA00022833"/>
    </source>
</evidence>
<sequence>MADSVTCDLSTNRGEVVLNLQKFQIQPMDTLNAEHLQLLILTANPNPENQSTENTSSLPYSNNSSQLTVTVPSSNDVVATVVTDATAIVSEDATMFLQESVANATVSESVSATVDSSSKNVGSEKQFKCEQCEKTFSGSSSLIRHIKTHSNEKPFSCDQCSKVFSRLSSLKRHQGSHAAERPFKCTVCGWTFLQNSDLKIHERTHTGEKPFACDRCEQAFGCKKRLRAHYRKHTGEKPYKCPQCEKSFSMRKNVIQHLRIHTGERPFTCEVCKKTYRHQHTLKKHKQLHTVRCTSSLTSNEKAGETDDIQEQTVDTLNEPRLDLSGNPGTSNDCDQPIDSSAFAKAAYVSRPEVTDGSTVTLQELVRAVAVMGEDQASLSGNDAYKCPQCGKCLSGPSSFSRHMKTHNKEKPYKCVPCNKMFSRLSSLKRHQGAHAQERPFKCTVCGWTFLQNSDLKIHERTHTGEKPFACDRCEQTFGCKKRLRAHYRKHTGEKPYKCPQCEKSFSMKKNVIQHLRIHTGERPFTCWVCKKAFRHQHTLKKHIRLHADKNEALDQCIQKIKDQQPNSKEQVNEAESMAVEIVVMEKGEAKAQPENENKTYKKLEEAGGKGSSQVAVGNESNASVMEKKTGNAAEKESRAEEIEAKIVAEEATTRKEMEGRQQRDDCEFEIGFEQRNEEEVKEVERMVGPCQDTERKKDGEETEQIVAVAQIERMSEQDQREEAL</sequence>
<evidence type="ECO:0000256" key="2">
    <source>
        <dbReference type="ARBA" id="ARBA00006991"/>
    </source>
</evidence>
<feature type="compositionally biased region" description="Basic and acidic residues" evidence="12">
    <location>
        <begin position="648"/>
        <end position="666"/>
    </location>
</feature>
<dbReference type="Gene3D" id="3.30.160.60">
    <property type="entry name" value="Classic Zinc Finger"/>
    <property type="match status" value="12"/>
</dbReference>
<dbReference type="FunFam" id="3.30.160.60:FF:002343">
    <property type="entry name" value="Zinc finger protein 33A"/>
    <property type="match status" value="5"/>
</dbReference>
<feature type="domain" description="C2H2-type" evidence="13">
    <location>
        <begin position="497"/>
        <end position="524"/>
    </location>
</feature>
<evidence type="ECO:0000256" key="9">
    <source>
        <dbReference type="ARBA" id="ARBA00023163"/>
    </source>
</evidence>
<evidence type="ECO:0000256" key="3">
    <source>
        <dbReference type="ARBA" id="ARBA00022723"/>
    </source>
</evidence>
<feature type="domain" description="C2H2-type" evidence="13">
    <location>
        <begin position="267"/>
        <end position="290"/>
    </location>
</feature>
<proteinExistence type="inferred from homology"/>
<feature type="domain" description="C2H2-type" evidence="13">
    <location>
        <begin position="127"/>
        <end position="154"/>
    </location>
</feature>
<dbReference type="GO" id="GO:0003677">
    <property type="term" value="F:DNA binding"/>
    <property type="evidence" value="ECO:0007669"/>
    <property type="project" value="UniProtKB-KW"/>
</dbReference>
<evidence type="ECO:0000256" key="8">
    <source>
        <dbReference type="ARBA" id="ARBA00023125"/>
    </source>
</evidence>
<dbReference type="Pfam" id="PF00096">
    <property type="entry name" value="zf-C2H2"/>
    <property type="match status" value="9"/>
</dbReference>
<feature type="compositionally biased region" description="Basic and acidic residues" evidence="12">
    <location>
        <begin position="714"/>
        <end position="725"/>
    </location>
</feature>
<dbReference type="FunFam" id="3.30.160.60:FF:000770">
    <property type="entry name" value="zinc finger protein 16"/>
    <property type="match status" value="1"/>
</dbReference>
<protein>
    <submittedName>
        <fullName evidence="14">Zinc finger protein 271</fullName>
    </submittedName>
</protein>
<name>A0AAD9UYF0_ACRCE</name>
<organism evidence="14 15">
    <name type="scientific">Acropora cervicornis</name>
    <name type="common">Staghorn coral</name>
    <dbReference type="NCBI Taxonomy" id="6130"/>
    <lineage>
        <taxon>Eukaryota</taxon>
        <taxon>Metazoa</taxon>
        <taxon>Cnidaria</taxon>
        <taxon>Anthozoa</taxon>
        <taxon>Hexacorallia</taxon>
        <taxon>Scleractinia</taxon>
        <taxon>Astrocoeniina</taxon>
        <taxon>Acroporidae</taxon>
        <taxon>Acropora</taxon>
    </lineage>
</organism>
<dbReference type="AlphaFoldDB" id="A0AAD9UYF0"/>
<evidence type="ECO:0000256" key="7">
    <source>
        <dbReference type="ARBA" id="ARBA00023015"/>
    </source>
</evidence>
<feature type="domain" description="C2H2-type" evidence="13">
    <location>
        <begin position="469"/>
        <end position="496"/>
    </location>
</feature>
<evidence type="ECO:0000256" key="5">
    <source>
        <dbReference type="ARBA" id="ARBA00022771"/>
    </source>
</evidence>
<keyword evidence="9" id="KW-0804">Transcription</keyword>
<feature type="region of interest" description="Disordered" evidence="12">
    <location>
        <begin position="45"/>
        <end position="64"/>
    </location>
</feature>
<dbReference type="PANTHER" id="PTHR24394:SF48">
    <property type="entry name" value="ZINC FINGER PROTEIN 771"/>
    <property type="match status" value="1"/>
</dbReference>
<keyword evidence="15" id="KW-1185">Reference proteome</keyword>
<keyword evidence="10" id="KW-0539">Nucleus</keyword>
<gene>
    <name evidence="14" type="ORF">P5673_024322</name>
</gene>
<dbReference type="SUPFAM" id="SSF57667">
    <property type="entry name" value="beta-beta-alpha zinc fingers"/>
    <property type="match status" value="6"/>
</dbReference>
<dbReference type="Proteomes" id="UP001249851">
    <property type="component" value="Unassembled WGS sequence"/>
</dbReference>
<dbReference type="GO" id="GO:0000981">
    <property type="term" value="F:DNA-binding transcription factor activity, RNA polymerase II-specific"/>
    <property type="evidence" value="ECO:0007669"/>
    <property type="project" value="TreeGrafter"/>
</dbReference>
<evidence type="ECO:0000256" key="10">
    <source>
        <dbReference type="ARBA" id="ARBA00023242"/>
    </source>
</evidence>
<evidence type="ECO:0000313" key="14">
    <source>
        <dbReference type="EMBL" id="KAK2554312.1"/>
    </source>
</evidence>
<evidence type="ECO:0000256" key="4">
    <source>
        <dbReference type="ARBA" id="ARBA00022737"/>
    </source>
</evidence>
<feature type="domain" description="C2H2-type" evidence="13">
    <location>
        <begin position="183"/>
        <end position="210"/>
    </location>
</feature>
<evidence type="ECO:0000259" key="13">
    <source>
        <dbReference type="PROSITE" id="PS50157"/>
    </source>
</evidence>
<feature type="region of interest" description="Disordered" evidence="12">
    <location>
        <begin position="648"/>
        <end position="667"/>
    </location>
</feature>
<evidence type="ECO:0000313" key="15">
    <source>
        <dbReference type="Proteomes" id="UP001249851"/>
    </source>
</evidence>
<reference evidence="14" key="1">
    <citation type="journal article" date="2023" name="G3 (Bethesda)">
        <title>Whole genome assembly and annotation of the endangered Caribbean coral Acropora cervicornis.</title>
        <authorList>
            <person name="Selwyn J.D."/>
            <person name="Vollmer S.V."/>
        </authorList>
    </citation>
    <scope>NUCLEOTIDE SEQUENCE</scope>
    <source>
        <strain evidence="14">K2</strain>
    </source>
</reference>
<evidence type="ECO:0000256" key="1">
    <source>
        <dbReference type="ARBA" id="ARBA00004123"/>
    </source>
</evidence>